<dbReference type="EMBL" id="CP157940">
    <property type="protein sequence ID" value="XBS53422.1"/>
    <property type="molecule type" value="Genomic_DNA"/>
</dbReference>
<dbReference type="InterPro" id="IPR000182">
    <property type="entry name" value="GNAT_dom"/>
</dbReference>
<evidence type="ECO:0000259" key="1">
    <source>
        <dbReference type="PROSITE" id="PS51186"/>
    </source>
</evidence>
<evidence type="ECO:0000313" key="2">
    <source>
        <dbReference type="EMBL" id="XBS53422.1"/>
    </source>
</evidence>
<name>A0AAU7PM17_9FIRM</name>
<sequence>METITLKKLCDYPEFLEEAAFWFSQKWGIPVETYRESMGQSINQKTGIPQWYLVLNEKQEMIAGAGIIENDFHDRKDLSPNLCALYVKENYRGLGIAKYLLDFSRKELGNMGFEKIYLITDYTEFYEKCGWDFLTMVNGDDGSSERMYAASTLI</sequence>
<dbReference type="AlphaFoldDB" id="A0AAU7PM17"/>
<proteinExistence type="predicted"/>
<dbReference type="CDD" id="cd04301">
    <property type="entry name" value="NAT_SF"/>
    <property type="match status" value="1"/>
</dbReference>
<protein>
    <submittedName>
        <fullName evidence="2">GNAT family N-acetyltransferase</fullName>
    </submittedName>
</protein>
<dbReference type="RefSeq" id="WP_349945403.1">
    <property type="nucleotide sequence ID" value="NZ_CP157940.1"/>
</dbReference>
<accession>A0AAU7PM17</accession>
<reference evidence="2" key="1">
    <citation type="submission" date="2024-06" db="EMBL/GenBank/DDBJ databases">
        <title>Lacrimispora cavernae sp. nov., a novel anaerobe isolated from bat guano pile inside a cave.</title>
        <authorList>
            <person name="Miller S.L."/>
            <person name="Lu N."/>
            <person name="King J."/>
            <person name="Sankaranarayanan K."/>
            <person name="Lawson P.A."/>
        </authorList>
    </citation>
    <scope>NUCLEOTIDE SEQUENCE</scope>
    <source>
        <strain evidence="2">BS-2</strain>
    </source>
</reference>
<feature type="domain" description="N-acetyltransferase" evidence="1">
    <location>
        <begin position="2"/>
        <end position="154"/>
    </location>
</feature>
<dbReference type="GO" id="GO:0016747">
    <property type="term" value="F:acyltransferase activity, transferring groups other than amino-acyl groups"/>
    <property type="evidence" value="ECO:0007669"/>
    <property type="project" value="InterPro"/>
</dbReference>
<gene>
    <name evidence="2" type="ORF">ABFV83_16600</name>
</gene>
<dbReference type="SUPFAM" id="SSF55729">
    <property type="entry name" value="Acyl-CoA N-acyltransferases (Nat)"/>
    <property type="match status" value="1"/>
</dbReference>
<dbReference type="InterPro" id="IPR016181">
    <property type="entry name" value="Acyl_CoA_acyltransferase"/>
</dbReference>
<dbReference type="Pfam" id="PF00583">
    <property type="entry name" value="Acetyltransf_1"/>
    <property type="match status" value="1"/>
</dbReference>
<dbReference type="PROSITE" id="PS51186">
    <property type="entry name" value="GNAT"/>
    <property type="match status" value="1"/>
</dbReference>
<dbReference type="Gene3D" id="3.40.630.30">
    <property type="match status" value="1"/>
</dbReference>
<organism evidence="2">
    <name type="scientific">Lacrimispora sp. BS-2</name>
    <dbReference type="NCBI Taxonomy" id="3151850"/>
    <lineage>
        <taxon>Bacteria</taxon>
        <taxon>Bacillati</taxon>
        <taxon>Bacillota</taxon>
        <taxon>Clostridia</taxon>
        <taxon>Lachnospirales</taxon>
        <taxon>Lachnospiraceae</taxon>
        <taxon>Lacrimispora</taxon>
    </lineage>
</organism>